<evidence type="ECO:0000313" key="10">
    <source>
        <dbReference type="Proteomes" id="UP000190541"/>
    </source>
</evidence>
<dbReference type="GO" id="GO:0009279">
    <property type="term" value="C:cell outer membrane"/>
    <property type="evidence" value="ECO:0007669"/>
    <property type="project" value="UniProtKB-SubCell"/>
</dbReference>
<feature type="signal peptide" evidence="6">
    <location>
        <begin position="1"/>
        <end position="25"/>
    </location>
</feature>
<dbReference type="EMBL" id="FUYS01000001">
    <property type="protein sequence ID" value="SKB26854.1"/>
    <property type="molecule type" value="Genomic_DNA"/>
</dbReference>
<evidence type="ECO:0000256" key="5">
    <source>
        <dbReference type="ARBA" id="ARBA00023237"/>
    </source>
</evidence>
<evidence type="ECO:0000259" key="8">
    <source>
        <dbReference type="Pfam" id="PF14322"/>
    </source>
</evidence>
<evidence type="ECO:0000259" key="7">
    <source>
        <dbReference type="Pfam" id="PF07980"/>
    </source>
</evidence>
<feature type="domain" description="SusD-like N-terminal" evidence="8">
    <location>
        <begin position="24"/>
        <end position="233"/>
    </location>
</feature>
<evidence type="ECO:0000256" key="3">
    <source>
        <dbReference type="ARBA" id="ARBA00022729"/>
    </source>
</evidence>
<keyword evidence="3 6" id="KW-0732">Signal</keyword>
<evidence type="ECO:0000256" key="4">
    <source>
        <dbReference type="ARBA" id="ARBA00023136"/>
    </source>
</evidence>
<evidence type="ECO:0000256" key="2">
    <source>
        <dbReference type="ARBA" id="ARBA00006275"/>
    </source>
</evidence>
<evidence type="ECO:0000256" key="6">
    <source>
        <dbReference type="SAM" id="SignalP"/>
    </source>
</evidence>
<dbReference type="STRING" id="623280.SAMN05660226_00180"/>
<dbReference type="RefSeq" id="WP_176146047.1">
    <property type="nucleotide sequence ID" value="NZ_FUYS01000001.1"/>
</dbReference>
<proteinExistence type="inferred from homology"/>
<accession>A0A1T4ZVN5</accession>
<feature type="domain" description="RagB/SusD" evidence="7">
    <location>
        <begin position="340"/>
        <end position="487"/>
    </location>
</feature>
<dbReference type="CDD" id="cd08977">
    <property type="entry name" value="SusD"/>
    <property type="match status" value="1"/>
</dbReference>
<keyword evidence="4" id="KW-0472">Membrane</keyword>
<feature type="chain" id="PRO_5012188373" evidence="6">
    <location>
        <begin position="26"/>
        <end position="492"/>
    </location>
</feature>
<reference evidence="9 10" key="1">
    <citation type="submission" date="2017-02" db="EMBL/GenBank/DDBJ databases">
        <authorList>
            <person name="Peterson S.W."/>
        </authorList>
    </citation>
    <scope>NUCLEOTIDE SEQUENCE [LARGE SCALE GENOMIC DNA]</scope>
    <source>
        <strain evidence="9 10">DSM 22899</strain>
    </source>
</reference>
<dbReference type="AlphaFoldDB" id="A0A1T4ZVN5"/>
<protein>
    <submittedName>
        <fullName evidence="9">Starch-binding associating with outer membrane</fullName>
    </submittedName>
</protein>
<dbReference type="Pfam" id="PF14322">
    <property type="entry name" value="SusD-like_3"/>
    <property type="match status" value="1"/>
</dbReference>
<sequence length="492" mass="55197">MKAFKLCSMALLNMMVLLVSSCSDFLDLEPKSALTDENFWTTQGDVDAAVAGGYALIRAAFNRADGLSFYAYGDLPSDEISAANVTPFGQILNGQWNLYVAPSDVNHAMYQLRRYDRFYRVVDHANRIIENLQKMDVAVFDSQARRDFLLGEAYFIRAFTYFYMGRIWGGVPLVTEAVAPLHAENHAAARPEEVLAQSLSDLEKAKALLAWENATSADFAVRANKGAAFALEAHLHAWMGEYEGAAAAADSVIQSQLYYYVSRDSLVYRNIFRGNSSEGIFEISQNTANEGTRSGIGEATLVSPYNRRTVPVLVVPPARISNLFDNPDDKRLKFMFDTTINSSYVICSKYANLTFSDESNNAVPVYKNNTVVFRYSDIKLLRAEALAATGDGAAARELLNEVRMQAGLPAWDGSGSLVEAIFDERARELFLEGHRYYDMVRLYKYFGIFQFPSAKMTSDQFNRGKYYWPFDPSLLNQNPLLRQTPYWGTVNL</sequence>
<dbReference type="InterPro" id="IPR011990">
    <property type="entry name" value="TPR-like_helical_dom_sf"/>
</dbReference>
<organism evidence="9 10">
    <name type="scientific">Parapedobacter luteus</name>
    <dbReference type="NCBI Taxonomy" id="623280"/>
    <lineage>
        <taxon>Bacteria</taxon>
        <taxon>Pseudomonadati</taxon>
        <taxon>Bacteroidota</taxon>
        <taxon>Sphingobacteriia</taxon>
        <taxon>Sphingobacteriales</taxon>
        <taxon>Sphingobacteriaceae</taxon>
        <taxon>Parapedobacter</taxon>
    </lineage>
</organism>
<dbReference type="InterPro" id="IPR033985">
    <property type="entry name" value="SusD-like_N"/>
</dbReference>
<dbReference type="PROSITE" id="PS51257">
    <property type="entry name" value="PROKAR_LIPOPROTEIN"/>
    <property type="match status" value="1"/>
</dbReference>
<dbReference type="InterPro" id="IPR012944">
    <property type="entry name" value="SusD_RagB_dom"/>
</dbReference>
<dbReference type="Pfam" id="PF07980">
    <property type="entry name" value="SusD_RagB"/>
    <property type="match status" value="1"/>
</dbReference>
<dbReference type="Gene3D" id="1.25.40.390">
    <property type="match status" value="1"/>
</dbReference>
<dbReference type="SUPFAM" id="SSF48452">
    <property type="entry name" value="TPR-like"/>
    <property type="match status" value="1"/>
</dbReference>
<evidence type="ECO:0000313" key="9">
    <source>
        <dbReference type="EMBL" id="SKB26854.1"/>
    </source>
</evidence>
<keyword evidence="5" id="KW-0998">Cell outer membrane</keyword>
<dbReference type="Proteomes" id="UP000190541">
    <property type="component" value="Unassembled WGS sequence"/>
</dbReference>
<comment type="subcellular location">
    <subcellularLocation>
        <location evidence="1">Cell outer membrane</location>
    </subcellularLocation>
</comment>
<name>A0A1T4ZVN5_9SPHI</name>
<keyword evidence="10" id="KW-1185">Reference proteome</keyword>
<gene>
    <name evidence="9" type="ORF">SAMN05660226_00180</name>
</gene>
<evidence type="ECO:0000256" key="1">
    <source>
        <dbReference type="ARBA" id="ARBA00004442"/>
    </source>
</evidence>
<comment type="similarity">
    <text evidence="2">Belongs to the SusD family.</text>
</comment>